<dbReference type="GO" id="GO:0032153">
    <property type="term" value="C:cell division site"/>
    <property type="evidence" value="ECO:0007669"/>
    <property type="project" value="TreeGrafter"/>
</dbReference>
<reference evidence="6 7" key="1">
    <citation type="submission" date="2014-04" db="EMBL/GenBank/DDBJ databases">
        <authorList>
            <consortium name="DOE Joint Genome Institute"/>
            <person name="Kuo A."/>
            <person name="Zuccaro A."/>
            <person name="Kohler A."/>
            <person name="Nagy L.G."/>
            <person name="Floudas D."/>
            <person name="Copeland A."/>
            <person name="Barry K.W."/>
            <person name="Cichocki N."/>
            <person name="Veneault-Fourrey C."/>
            <person name="LaButti K."/>
            <person name="Lindquist E.A."/>
            <person name="Lipzen A."/>
            <person name="Lundell T."/>
            <person name="Morin E."/>
            <person name="Murat C."/>
            <person name="Sun H."/>
            <person name="Tunlid A."/>
            <person name="Henrissat B."/>
            <person name="Grigoriev I.V."/>
            <person name="Hibbett D.S."/>
            <person name="Martin F."/>
            <person name="Nordberg H.P."/>
            <person name="Cantor M.N."/>
            <person name="Hua S.X."/>
        </authorList>
    </citation>
    <scope>NUCLEOTIDE SEQUENCE [LARGE SCALE GENOMIC DNA]</scope>
    <source>
        <strain evidence="6 7">MAFF 305830</strain>
    </source>
</reference>
<comment type="subcellular location">
    <subcellularLocation>
        <location evidence="1">Membrane</location>
        <topology evidence="1">Multi-pass membrane protein</topology>
    </subcellularLocation>
</comment>
<dbReference type="GO" id="GO:0005886">
    <property type="term" value="C:plasma membrane"/>
    <property type="evidence" value="ECO:0007669"/>
    <property type="project" value="InterPro"/>
</dbReference>
<evidence type="ECO:0000256" key="5">
    <source>
        <dbReference type="SAM" id="Phobius"/>
    </source>
</evidence>
<dbReference type="PANTHER" id="PTHR28013:SF3">
    <property type="entry name" value="PROTEIN DCV1-RELATED"/>
    <property type="match status" value="1"/>
</dbReference>
<dbReference type="AlphaFoldDB" id="A0A0C2WYV4"/>
<dbReference type="InterPro" id="IPR009571">
    <property type="entry name" value="SUR7/Rim9-like_fungi"/>
</dbReference>
<keyword evidence="2 5" id="KW-0812">Transmembrane</keyword>
<dbReference type="InterPro" id="IPR051380">
    <property type="entry name" value="pH-response_reg_palI/RIM9"/>
</dbReference>
<proteinExistence type="predicted"/>
<evidence type="ECO:0000256" key="4">
    <source>
        <dbReference type="ARBA" id="ARBA00023136"/>
    </source>
</evidence>
<dbReference type="Pfam" id="PF06687">
    <property type="entry name" value="SUR7"/>
    <property type="match status" value="1"/>
</dbReference>
<dbReference type="EMBL" id="KN824282">
    <property type="protein sequence ID" value="KIM31268.1"/>
    <property type="molecule type" value="Genomic_DNA"/>
</dbReference>
<accession>A0A0C2WYV4</accession>
<dbReference type="PANTHER" id="PTHR28013">
    <property type="entry name" value="PROTEIN DCV1-RELATED"/>
    <property type="match status" value="1"/>
</dbReference>
<protein>
    <submittedName>
        <fullName evidence="6">Uncharacterized protein</fullName>
    </submittedName>
</protein>
<sequence>MRTSDAAGQRWVFFVEPSLLFIAFILQLLISLSIPIIKASLLTQCSRQPIELFELHIKTAAVEGPNTGEMRFGLYGFCFLNSYNSGIWDYGVCTAPRIGYTIDSAILSTIGISQTDYALISKALTSFLVVHSLVACMTFLSMVPGFMPFWNPFRVTSLTFNIISAVLSTLVAAVDLAIVIVAQQKLTTLIQQQGDSIAHLGIEVSLSIGVAPWMGLAAAIVLWAAVIVGSILLCDCCFGRMHWSLRGFGAVRQGDFDGEGEDESPVKVSDGEKALARWNACCFGWRAERRRKPRGSKLVVEPPVPEEKKGWLLNRG</sequence>
<dbReference type="GO" id="GO:0035838">
    <property type="term" value="C:growing cell tip"/>
    <property type="evidence" value="ECO:0007669"/>
    <property type="project" value="TreeGrafter"/>
</dbReference>
<dbReference type="STRING" id="933852.A0A0C2WYV4"/>
<evidence type="ECO:0000313" key="6">
    <source>
        <dbReference type="EMBL" id="KIM31268.1"/>
    </source>
</evidence>
<gene>
    <name evidence="6" type="ORF">M408DRAFT_320236</name>
</gene>
<feature type="transmembrane region" description="Helical" evidence="5">
    <location>
        <begin position="162"/>
        <end position="182"/>
    </location>
</feature>
<dbReference type="OrthoDB" id="3881at2759"/>
<dbReference type="HOGENOM" id="CLU_076420_1_0_1"/>
<evidence type="ECO:0000256" key="1">
    <source>
        <dbReference type="ARBA" id="ARBA00004141"/>
    </source>
</evidence>
<feature type="transmembrane region" description="Helical" evidence="5">
    <location>
        <begin position="220"/>
        <end position="238"/>
    </location>
</feature>
<evidence type="ECO:0000256" key="3">
    <source>
        <dbReference type="ARBA" id="ARBA00022989"/>
    </source>
</evidence>
<name>A0A0C2WYV4_SERVB</name>
<organism evidence="6 7">
    <name type="scientific">Serendipita vermifera MAFF 305830</name>
    <dbReference type="NCBI Taxonomy" id="933852"/>
    <lineage>
        <taxon>Eukaryota</taxon>
        <taxon>Fungi</taxon>
        <taxon>Dikarya</taxon>
        <taxon>Basidiomycota</taxon>
        <taxon>Agaricomycotina</taxon>
        <taxon>Agaricomycetes</taxon>
        <taxon>Sebacinales</taxon>
        <taxon>Serendipitaceae</taxon>
        <taxon>Serendipita</taxon>
    </lineage>
</organism>
<dbReference type="Proteomes" id="UP000054097">
    <property type="component" value="Unassembled WGS sequence"/>
</dbReference>
<feature type="transmembrane region" description="Helical" evidence="5">
    <location>
        <begin position="19"/>
        <end position="37"/>
    </location>
</feature>
<keyword evidence="4 5" id="KW-0472">Membrane</keyword>
<reference evidence="7" key="2">
    <citation type="submission" date="2015-01" db="EMBL/GenBank/DDBJ databases">
        <title>Evolutionary Origins and Diversification of the Mycorrhizal Mutualists.</title>
        <authorList>
            <consortium name="DOE Joint Genome Institute"/>
            <consortium name="Mycorrhizal Genomics Consortium"/>
            <person name="Kohler A."/>
            <person name="Kuo A."/>
            <person name="Nagy L.G."/>
            <person name="Floudas D."/>
            <person name="Copeland A."/>
            <person name="Barry K.W."/>
            <person name="Cichocki N."/>
            <person name="Veneault-Fourrey C."/>
            <person name="LaButti K."/>
            <person name="Lindquist E.A."/>
            <person name="Lipzen A."/>
            <person name="Lundell T."/>
            <person name="Morin E."/>
            <person name="Murat C."/>
            <person name="Riley R."/>
            <person name="Ohm R."/>
            <person name="Sun H."/>
            <person name="Tunlid A."/>
            <person name="Henrissat B."/>
            <person name="Grigoriev I.V."/>
            <person name="Hibbett D.S."/>
            <person name="Martin F."/>
        </authorList>
    </citation>
    <scope>NUCLEOTIDE SEQUENCE [LARGE SCALE GENOMIC DNA]</scope>
    <source>
        <strain evidence="7">MAFF 305830</strain>
    </source>
</reference>
<evidence type="ECO:0000313" key="7">
    <source>
        <dbReference type="Proteomes" id="UP000054097"/>
    </source>
</evidence>
<keyword evidence="3 5" id="KW-1133">Transmembrane helix</keyword>
<evidence type="ECO:0000256" key="2">
    <source>
        <dbReference type="ARBA" id="ARBA00022692"/>
    </source>
</evidence>
<keyword evidence="7" id="KW-1185">Reference proteome</keyword>
<feature type="transmembrane region" description="Helical" evidence="5">
    <location>
        <begin position="127"/>
        <end position="150"/>
    </location>
</feature>